<dbReference type="InterPro" id="IPR011009">
    <property type="entry name" value="Kinase-like_dom_sf"/>
</dbReference>
<dbReference type="FunFam" id="1.10.510.10:FF:000084">
    <property type="entry name" value="Wall-associated receptor kinase 2"/>
    <property type="match status" value="1"/>
</dbReference>
<dbReference type="EMBL" id="PNBA02000006">
    <property type="protein sequence ID" value="KAG6421521.1"/>
    <property type="molecule type" value="Genomic_DNA"/>
</dbReference>
<keyword evidence="2" id="KW-0067">ATP-binding</keyword>
<dbReference type="Gene3D" id="1.10.510.10">
    <property type="entry name" value="Transferase(Phosphotransferase) domain 1"/>
    <property type="match status" value="1"/>
</dbReference>
<sequence length="211" mass="23857">MAPFRHTCTMRLRRVDVKPDNILLDHTFTAKVSDFGASRLVPVDLAQLSTMVQGTFGYLDPEYMQTNQLTEKSDVYSFGVVLLELVTGRKALSFDRPIEEKSLSNYFLYVLKHGLLFKIIDDKIVSSDNMEQISAVCKLAKECLNVKGEDRPSMKEVAMELEGMIHREKHSWATNVDDQEEMKSLIPNDHDGVGYDSINMDHIGLLISGGR</sequence>
<evidence type="ECO:0000256" key="1">
    <source>
        <dbReference type="ARBA" id="ARBA00022741"/>
    </source>
</evidence>
<evidence type="ECO:0000313" key="4">
    <source>
        <dbReference type="EMBL" id="KAG6421521.1"/>
    </source>
</evidence>
<feature type="domain" description="Protein kinase" evidence="3">
    <location>
        <begin position="1"/>
        <end position="173"/>
    </location>
</feature>
<evidence type="ECO:0000313" key="5">
    <source>
        <dbReference type="Proteomes" id="UP000298416"/>
    </source>
</evidence>
<dbReference type="Proteomes" id="UP000298416">
    <property type="component" value="Unassembled WGS sequence"/>
</dbReference>
<keyword evidence="1" id="KW-0547">Nucleotide-binding</keyword>
<dbReference type="InterPro" id="IPR045274">
    <property type="entry name" value="WAK-like"/>
</dbReference>
<name>A0A8X8XW37_SALSN</name>
<dbReference type="GO" id="GO:0005524">
    <property type="term" value="F:ATP binding"/>
    <property type="evidence" value="ECO:0007669"/>
    <property type="project" value="UniProtKB-KW"/>
</dbReference>
<dbReference type="GO" id="GO:0005886">
    <property type="term" value="C:plasma membrane"/>
    <property type="evidence" value="ECO:0007669"/>
    <property type="project" value="TreeGrafter"/>
</dbReference>
<gene>
    <name evidence="4" type="ORF">SASPL_118077</name>
</gene>
<dbReference type="Pfam" id="PF00069">
    <property type="entry name" value="Pkinase"/>
    <property type="match status" value="1"/>
</dbReference>
<reference evidence="4" key="2">
    <citation type="submission" date="2020-08" db="EMBL/GenBank/DDBJ databases">
        <title>Plant Genome Project.</title>
        <authorList>
            <person name="Zhang R.-G."/>
        </authorList>
    </citation>
    <scope>NUCLEOTIDE SEQUENCE</scope>
    <source>
        <strain evidence="4">Huo1</strain>
        <tissue evidence="4">Leaf</tissue>
    </source>
</reference>
<evidence type="ECO:0000259" key="3">
    <source>
        <dbReference type="PROSITE" id="PS50011"/>
    </source>
</evidence>
<organism evidence="4">
    <name type="scientific">Salvia splendens</name>
    <name type="common">Scarlet sage</name>
    <dbReference type="NCBI Taxonomy" id="180675"/>
    <lineage>
        <taxon>Eukaryota</taxon>
        <taxon>Viridiplantae</taxon>
        <taxon>Streptophyta</taxon>
        <taxon>Embryophyta</taxon>
        <taxon>Tracheophyta</taxon>
        <taxon>Spermatophyta</taxon>
        <taxon>Magnoliopsida</taxon>
        <taxon>eudicotyledons</taxon>
        <taxon>Gunneridae</taxon>
        <taxon>Pentapetalae</taxon>
        <taxon>asterids</taxon>
        <taxon>lamiids</taxon>
        <taxon>Lamiales</taxon>
        <taxon>Lamiaceae</taxon>
        <taxon>Nepetoideae</taxon>
        <taxon>Mentheae</taxon>
        <taxon>Salviinae</taxon>
        <taxon>Salvia</taxon>
        <taxon>Salvia subgen. Calosphace</taxon>
        <taxon>core Calosphace</taxon>
    </lineage>
</organism>
<accession>A0A8X8XW37</accession>
<reference evidence="4" key="1">
    <citation type="submission" date="2018-01" db="EMBL/GenBank/DDBJ databases">
        <authorList>
            <person name="Mao J.F."/>
        </authorList>
    </citation>
    <scope>NUCLEOTIDE SEQUENCE</scope>
    <source>
        <strain evidence="4">Huo1</strain>
        <tissue evidence="4">Leaf</tissue>
    </source>
</reference>
<dbReference type="InterPro" id="IPR000719">
    <property type="entry name" value="Prot_kinase_dom"/>
</dbReference>
<comment type="caution">
    <text evidence="4">The sequence shown here is derived from an EMBL/GenBank/DDBJ whole genome shotgun (WGS) entry which is preliminary data.</text>
</comment>
<dbReference type="PANTHER" id="PTHR27005:SF468">
    <property type="entry name" value="OS01G0310500 PROTEIN"/>
    <property type="match status" value="1"/>
</dbReference>
<dbReference type="AlphaFoldDB" id="A0A8X8XW37"/>
<keyword evidence="5" id="KW-1185">Reference proteome</keyword>
<dbReference type="PROSITE" id="PS50011">
    <property type="entry name" value="PROTEIN_KINASE_DOM"/>
    <property type="match status" value="1"/>
</dbReference>
<dbReference type="GO" id="GO:0004674">
    <property type="term" value="F:protein serine/threonine kinase activity"/>
    <property type="evidence" value="ECO:0007669"/>
    <property type="project" value="TreeGrafter"/>
</dbReference>
<proteinExistence type="predicted"/>
<dbReference type="GO" id="GO:0007166">
    <property type="term" value="P:cell surface receptor signaling pathway"/>
    <property type="evidence" value="ECO:0007669"/>
    <property type="project" value="InterPro"/>
</dbReference>
<dbReference type="SUPFAM" id="SSF56112">
    <property type="entry name" value="Protein kinase-like (PK-like)"/>
    <property type="match status" value="1"/>
</dbReference>
<protein>
    <recommendedName>
        <fullName evidence="3">Protein kinase domain-containing protein</fullName>
    </recommendedName>
</protein>
<evidence type="ECO:0000256" key="2">
    <source>
        <dbReference type="ARBA" id="ARBA00022840"/>
    </source>
</evidence>
<dbReference type="PANTHER" id="PTHR27005">
    <property type="entry name" value="WALL-ASSOCIATED RECEPTOR KINASE-LIKE 21"/>
    <property type="match status" value="1"/>
</dbReference>